<reference evidence="5" key="1">
    <citation type="journal article" date="2023" name="Plant Biotechnol. J.">
        <title>Chromosome-level wild Hevea brasiliensis genome provides new tools for genomic-assisted breeding and valuable loci to elevate rubber yield.</title>
        <authorList>
            <person name="Cheng H."/>
            <person name="Song X."/>
            <person name="Hu Y."/>
            <person name="Wu T."/>
            <person name="Yang Q."/>
            <person name="An Z."/>
            <person name="Feng S."/>
            <person name="Deng Z."/>
            <person name="Wu W."/>
            <person name="Zeng X."/>
            <person name="Tu M."/>
            <person name="Wang X."/>
            <person name="Huang H."/>
        </authorList>
    </citation>
    <scope>NUCLEOTIDE SEQUENCE</scope>
    <source>
        <strain evidence="5">MT/VB/25A 57/8</strain>
    </source>
</reference>
<evidence type="ECO:0000313" key="5">
    <source>
        <dbReference type="EMBL" id="KAJ9186827.1"/>
    </source>
</evidence>
<keyword evidence="6" id="KW-1185">Reference proteome</keyword>
<dbReference type="InterPro" id="IPR039777">
    <property type="entry name" value="IFRD"/>
</dbReference>
<organism evidence="5 6">
    <name type="scientific">Hevea brasiliensis</name>
    <name type="common">Para rubber tree</name>
    <name type="synonym">Siphonia brasiliensis</name>
    <dbReference type="NCBI Taxonomy" id="3981"/>
    <lineage>
        <taxon>Eukaryota</taxon>
        <taxon>Viridiplantae</taxon>
        <taxon>Streptophyta</taxon>
        <taxon>Embryophyta</taxon>
        <taxon>Tracheophyta</taxon>
        <taxon>Spermatophyta</taxon>
        <taxon>Magnoliopsida</taxon>
        <taxon>eudicotyledons</taxon>
        <taxon>Gunneridae</taxon>
        <taxon>Pentapetalae</taxon>
        <taxon>rosids</taxon>
        <taxon>fabids</taxon>
        <taxon>Malpighiales</taxon>
        <taxon>Euphorbiaceae</taxon>
        <taxon>Crotonoideae</taxon>
        <taxon>Micrandreae</taxon>
        <taxon>Hevea</taxon>
    </lineage>
</organism>
<evidence type="ECO:0000313" key="6">
    <source>
        <dbReference type="Proteomes" id="UP001174677"/>
    </source>
</evidence>
<dbReference type="InterPro" id="IPR011989">
    <property type="entry name" value="ARM-like"/>
</dbReference>
<evidence type="ECO:0000256" key="2">
    <source>
        <dbReference type="SAM" id="MobiDB-lite"/>
    </source>
</evidence>
<dbReference type="Proteomes" id="UP001174677">
    <property type="component" value="Chromosome 2"/>
</dbReference>
<comment type="similarity">
    <text evidence="1">Belongs to the IFRD family.</text>
</comment>
<dbReference type="SUPFAM" id="SSF48371">
    <property type="entry name" value="ARM repeat"/>
    <property type="match status" value="1"/>
</dbReference>
<evidence type="ECO:0008006" key="7">
    <source>
        <dbReference type="Google" id="ProtNLM"/>
    </source>
</evidence>
<dbReference type="PANTHER" id="PTHR12354">
    <property type="entry name" value="INTERFERON-RELATED DEVELOPMENTAL REGULATOR"/>
    <property type="match status" value="1"/>
</dbReference>
<sequence>MGRRNAQRKNIAMLDSDDDDNSSVSSSSTIKSDRLSVLGTKEVQLDKDSLLEQALDALYEKRGSTREGALASIIDAFNSNMQHQFVEKNFATLLHQCLSCIKKGSSKEIALASHAIGLLALTVGCGDNAHEILEESVIPLSQALKSRSESSKKLLECLAVVTFVGGNEPAEAKRSMQIMWQLVHPKLGSNVIAGKSTAPVITAVVSAWAFLLTTMDERTLDPKDWQESISFFSDLLDKDDRSIRIAAGETLALIFEMEGLEKFTAEAEGSTDGSVQEGKKSWEEFTQVQGLKTKILNQVRSLSAEAGGKGSNKKDLSNQRNLFRDFLKFLEYGYCPETSMKIGGNSLQTSTWSQLIQLNFLKHFLGSGFIKHMQDNDLLHDIFGFMPKKKYLQGVERKMSNSEKRMYKSPNSVLNKARTQFLNKQRMLSKARNVGYFAFNIDD</sequence>
<comment type="caution">
    <text evidence="5">The sequence shown here is derived from an EMBL/GenBank/DDBJ whole genome shotgun (WGS) entry which is preliminary data.</text>
</comment>
<evidence type="ECO:0000259" key="3">
    <source>
        <dbReference type="Pfam" id="PF04836"/>
    </source>
</evidence>
<dbReference type="Gene3D" id="1.25.10.10">
    <property type="entry name" value="Leucine-rich Repeat Variant"/>
    <property type="match status" value="1"/>
</dbReference>
<dbReference type="InterPro" id="IPR006921">
    <property type="entry name" value="Interferon-rel_develop_reg_C"/>
</dbReference>
<gene>
    <name evidence="5" type="ORF">P3X46_002356</name>
</gene>
<dbReference type="Pfam" id="PF05004">
    <property type="entry name" value="IFRD"/>
    <property type="match status" value="1"/>
</dbReference>
<dbReference type="EMBL" id="JARPOI010000002">
    <property type="protein sequence ID" value="KAJ9186827.1"/>
    <property type="molecule type" value="Genomic_DNA"/>
</dbReference>
<feature type="domain" description="Interferon-related developmental regulator N-terminal" evidence="4">
    <location>
        <begin position="25"/>
        <end position="331"/>
    </location>
</feature>
<protein>
    <recommendedName>
        <fullName evidence="7">Interferon-related developmental regulator N-terminal domain-containing protein</fullName>
    </recommendedName>
</protein>
<accession>A0ABQ9N2Q1</accession>
<evidence type="ECO:0000256" key="1">
    <source>
        <dbReference type="ARBA" id="ARBA00008828"/>
    </source>
</evidence>
<dbReference type="InterPro" id="IPR016024">
    <property type="entry name" value="ARM-type_fold"/>
</dbReference>
<evidence type="ECO:0000259" key="4">
    <source>
        <dbReference type="Pfam" id="PF05004"/>
    </source>
</evidence>
<feature type="region of interest" description="Disordered" evidence="2">
    <location>
        <begin position="1"/>
        <end position="28"/>
    </location>
</feature>
<name>A0ABQ9N2Q1_HEVBR</name>
<dbReference type="Pfam" id="PF04836">
    <property type="entry name" value="IFRD_C"/>
    <property type="match status" value="1"/>
</dbReference>
<feature type="domain" description="Interferon-related developmental regulator C-terminal" evidence="3">
    <location>
        <begin position="376"/>
        <end position="429"/>
    </location>
</feature>
<dbReference type="PANTHER" id="PTHR12354:SF1">
    <property type="entry name" value="INTERFERON-RELATED DEVELOPMENTAL REGULATOR 1"/>
    <property type="match status" value="1"/>
</dbReference>
<proteinExistence type="inferred from homology"/>
<dbReference type="InterPro" id="IPR007701">
    <property type="entry name" value="Interferon-rel_develop_reg_N"/>
</dbReference>